<dbReference type="Gene3D" id="1.10.260.40">
    <property type="entry name" value="lambda repressor-like DNA-binding domains"/>
    <property type="match status" value="1"/>
</dbReference>
<name>A0A4Q7NNP4_9ACTN</name>
<dbReference type="Pfam" id="PF00356">
    <property type="entry name" value="LacI"/>
    <property type="match status" value="1"/>
</dbReference>
<dbReference type="SUPFAM" id="SSF53822">
    <property type="entry name" value="Periplasmic binding protein-like I"/>
    <property type="match status" value="1"/>
</dbReference>
<evidence type="ECO:0000256" key="1">
    <source>
        <dbReference type="ARBA" id="ARBA00023015"/>
    </source>
</evidence>
<evidence type="ECO:0000313" key="5">
    <source>
        <dbReference type="EMBL" id="RZS86874.1"/>
    </source>
</evidence>
<dbReference type="EMBL" id="SGXD01000003">
    <property type="protein sequence ID" value="RZS86874.1"/>
    <property type="molecule type" value="Genomic_DNA"/>
</dbReference>
<dbReference type="SUPFAM" id="SSF47413">
    <property type="entry name" value="lambda repressor-like DNA-binding domains"/>
    <property type="match status" value="1"/>
</dbReference>
<dbReference type="GO" id="GO:0000976">
    <property type="term" value="F:transcription cis-regulatory region binding"/>
    <property type="evidence" value="ECO:0007669"/>
    <property type="project" value="TreeGrafter"/>
</dbReference>
<evidence type="ECO:0000259" key="4">
    <source>
        <dbReference type="PROSITE" id="PS50932"/>
    </source>
</evidence>
<evidence type="ECO:0000256" key="3">
    <source>
        <dbReference type="ARBA" id="ARBA00023163"/>
    </source>
</evidence>
<dbReference type="PANTHER" id="PTHR30146">
    <property type="entry name" value="LACI-RELATED TRANSCRIPTIONAL REPRESSOR"/>
    <property type="match status" value="1"/>
</dbReference>
<dbReference type="PANTHER" id="PTHR30146:SF155">
    <property type="entry name" value="ALANINE RACEMASE"/>
    <property type="match status" value="1"/>
</dbReference>
<dbReference type="InterPro" id="IPR028082">
    <property type="entry name" value="Peripla_BP_I"/>
</dbReference>
<dbReference type="Pfam" id="PF13377">
    <property type="entry name" value="Peripla_BP_3"/>
    <property type="match status" value="1"/>
</dbReference>
<proteinExistence type="predicted"/>
<evidence type="ECO:0000313" key="6">
    <source>
        <dbReference type="Proteomes" id="UP000293638"/>
    </source>
</evidence>
<keyword evidence="2" id="KW-0238">DNA-binding</keyword>
<dbReference type="OrthoDB" id="3595338at2"/>
<accession>A0A4Q7NNP4</accession>
<protein>
    <submittedName>
        <fullName evidence="5">LacI family transcriptional regulator</fullName>
    </submittedName>
</protein>
<dbReference type="SMART" id="SM00354">
    <property type="entry name" value="HTH_LACI"/>
    <property type="match status" value="1"/>
</dbReference>
<gene>
    <name evidence="5" type="ORF">EV189_2290</name>
</gene>
<dbReference type="PROSITE" id="PS00356">
    <property type="entry name" value="HTH_LACI_1"/>
    <property type="match status" value="1"/>
</dbReference>
<dbReference type="RefSeq" id="WP_130493088.1">
    <property type="nucleotide sequence ID" value="NZ_SGXD01000003.1"/>
</dbReference>
<dbReference type="GO" id="GO:0003700">
    <property type="term" value="F:DNA-binding transcription factor activity"/>
    <property type="evidence" value="ECO:0007669"/>
    <property type="project" value="TreeGrafter"/>
</dbReference>
<dbReference type="CDD" id="cd06267">
    <property type="entry name" value="PBP1_LacI_sugar_binding-like"/>
    <property type="match status" value="1"/>
</dbReference>
<feature type="domain" description="HTH lacI-type" evidence="4">
    <location>
        <begin position="10"/>
        <end position="64"/>
    </location>
</feature>
<dbReference type="InterPro" id="IPR010982">
    <property type="entry name" value="Lambda_DNA-bd_dom_sf"/>
</dbReference>
<dbReference type="InterPro" id="IPR000843">
    <property type="entry name" value="HTH_LacI"/>
</dbReference>
<dbReference type="Gene3D" id="3.40.50.2300">
    <property type="match status" value="2"/>
</dbReference>
<sequence>MAQAPISRRVTLRDIAERAGVSVSAVSMALSDHARIGEQTKREIRAVAQELGYVTNSAARALRAQRTGTLALVVPNTGQHVFNHPYFMHLLDGVNEVVNEVDGTLLISTNPDERHGVAAYERILRSRAADGAIIASAAADDPGVLRLLDSGVPVVLVGHYPRIPDAVAIGVADVDGGRAATDHLVGHGATRIATITGPHNHQTSIDRLEGFTRSLHAAGLEPVGIAEGDFGEESGRAATAALLDEHSDMQAIFVANDEMAYGALLELRARGLDVPGDVRLVGYDDFGVSRLTTPALSTVTVPAVDVGRRAARRLLDLIDRNVPEPRTETLPVSLTTRASCGC</sequence>
<dbReference type="AlphaFoldDB" id="A0A4Q7NNP4"/>
<evidence type="ECO:0000256" key="2">
    <source>
        <dbReference type="ARBA" id="ARBA00023125"/>
    </source>
</evidence>
<dbReference type="Proteomes" id="UP000293638">
    <property type="component" value="Unassembled WGS sequence"/>
</dbReference>
<organism evidence="5 6">
    <name type="scientific">Motilibacter rhizosphaerae</name>
    <dbReference type="NCBI Taxonomy" id="598652"/>
    <lineage>
        <taxon>Bacteria</taxon>
        <taxon>Bacillati</taxon>
        <taxon>Actinomycetota</taxon>
        <taxon>Actinomycetes</taxon>
        <taxon>Motilibacterales</taxon>
        <taxon>Motilibacteraceae</taxon>
        <taxon>Motilibacter</taxon>
    </lineage>
</organism>
<keyword evidence="1" id="KW-0805">Transcription regulation</keyword>
<dbReference type="InterPro" id="IPR046335">
    <property type="entry name" value="LacI/GalR-like_sensor"/>
</dbReference>
<keyword evidence="6" id="KW-1185">Reference proteome</keyword>
<comment type="caution">
    <text evidence="5">The sequence shown here is derived from an EMBL/GenBank/DDBJ whole genome shotgun (WGS) entry which is preliminary data.</text>
</comment>
<dbReference type="CDD" id="cd01392">
    <property type="entry name" value="HTH_LacI"/>
    <property type="match status" value="1"/>
</dbReference>
<dbReference type="PROSITE" id="PS50932">
    <property type="entry name" value="HTH_LACI_2"/>
    <property type="match status" value="1"/>
</dbReference>
<keyword evidence="3" id="KW-0804">Transcription</keyword>
<reference evidence="5 6" key="1">
    <citation type="submission" date="2019-02" db="EMBL/GenBank/DDBJ databases">
        <title>Genomic Encyclopedia of Type Strains, Phase IV (KMG-IV): sequencing the most valuable type-strain genomes for metagenomic binning, comparative biology and taxonomic classification.</title>
        <authorList>
            <person name="Goeker M."/>
        </authorList>
    </citation>
    <scope>NUCLEOTIDE SEQUENCE [LARGE SCALE GENOMIC DNA]</scope>
    <source>
        <strain evidence="5 6">DSM 45622</strain>
    </source>
</reference>